<reference evidence="9 10" key="1">
    <citation type="journal article" date="2015" name="Genome Announc.">
        <title>Draft Genome Sequence of Cyanobacterium Hassallia byssoidea Strain VB512170, Isolated from Monuments in India.</title>
        <authorList>
            <person name="Singh D."/>
            <person name="Chandrababunaidu M.M."/>
            <person name="Panda A."/>
            <person name="Sen D."/>
            <person name="Bhattacharyya S."/>
            <person name="Adhikary S.P."/>
            <person name="Tripathy S."/>
        </authorList>
    </citation>
    <scope>NUCLEOTIDE SEQUENCE [LARGE SCALE GENOMIC DNA]</scope>
    <source>
        <strain evidence="9 10">VB512170</strain>
    </source>
</reference>
<dbReference type="SMART" id="SM00267">
    <property type="entry name" value="GGDEF"/>
    <property type="match status" value="1"/>
</dbReference>
<keyword evidence="4 6" id="KW-1133">Transmembrane helix</keyword>
<dbReference type="Proteomes" id="UP000031549">
    <property type="component" value="Unassembled WGS sequence"/>
</dbReference>
<feature type="transmembrane region" description="Helical" evidence="6">
    <location>
        <begin position="98"/>
        <end position="123"/>
    </location>
</feature>
<feature type="transmembrane region" description="Helical" evidence="6">
    <location>
        <begin position="26"/>
        <end position="42"/>
    </location>
</feature>
<evidence type="ECO:0000256" key="1">
    <source>
        <dbReference type="ARBA" id="ARBA00004651"/>
    </source>
</evidence>
<feature type="domain" description="EAL" evidence="7">
    <location>
        <begin position="511"/>
        <end position="767"/>
    </location>
</feature>
<dbReference type="EMBL" id="JTCM02000137">
    <property type="protein sequence ID" value="NEU76864.1"/>
    <property type="molecule type" value="Genomic_DNA"/>
</dbReference>
<feature type="transmembrane region" description="Helical" evidence="6">
    <location>
        <begin position="135"/>
        <end position="155"/>
    </location>
</feature>
<evidence type="ECO:0000259" key="8">
    <source>
        <dbReference type="PROSITE" id="PS50887"/>
    </source>
</evidence>
<gene>
    <name evidence="9" type="ORF">PI95_031280</name>
</gene>
<dbReference type="FunFam" id="3.20.20.450:FF:000001">
    <property type="entry name" value="Cyclic di-GMP phosphodiesterase yahA"/>
    <property type="match status" value="1"/>
</dbReference>
<keyword evidence="10" id="KW-1185">Reference proteome</keyword>
<proteinExistence type="predicted"/>
<dbReference type="InterPro" id="IPR007895">
    <property type="entry name" value="MASE1"/>
</dbReference>
<dbReference type="PANTHER" id="PTHR44757">
    <property type="entry name" value="DIGUANYLATE CYCLASE DGCP"/>
    <property type="match status" value="1"/>
</dbReference>
<dbReference type="PROSITE" id="PS50887">
    <property type="entry name" value="GGDEF"/>
    <property type="match status" value="1"/>
</dbReference>
<evidence type="ECO:0000256" key="3">
    <source>
        <dbReference type="ARBA" id="ARBA00022692"/>
    </source>
</evidence>
<dbReference type="Pfam" id="PF00563">
    <property type="entry name" value="EAL"/>
    <property type="match status" value="1"/>
</dbReference>
<evidence type="ECO:0000256" key="4">
    <source>
        <dbReference type="ARBA" id="ARBA00022989"/>
    </source>
</evidence>
<dbReference type="InterPro" id="IPR029787">
    <property type="entry name" value="Nucleotide_cyclase"/>
</dbReference>
<dbReference type="Pfam" id="PF00990">
    <property type="entry name" value="GGDEF"/>
    <property type="match status" value="1"/>
</dbReference>
<evidence type="ECO:0000313" key="9">
    <source>
        <dbReference type="EMBL" id="NEU76864.1"/>
    </source>
</evidence>
<dbReference type="InterPro" id="IPR001633">
    <property type="entry name" value="EAL_dom"/>
</dbReference>
<comment type="caution">
    <text evidence="9">The sequence shown here is derived from an EMBL/GenBank/DDBJ whole genome shotgun (WGS) entry which is preliminary data.</text>
</comment>
<sequence>MSTPNEGDSHISRTLFRWQRRIPPKLRYVAIVAIYLILWAILDKVSLAFETTPEIQIWYPPSALDFVLVLVFGVRYAPALLLNTFVHQYVVTHRDLDLIALLIFDLVTTIGYAGASALLLLKLQINPRLRQLRDVVCFNLVAVLIAPLFVAWLQVLNFASSGIIPWSKLVMYTLHYWAGDATGIAMLAPFLLISLRKLPWVWSHKEQQPPATEGKLRLPTWREVPELLGEGVALAAGILTGYGAPRGTNLDYTYFAFLPVIWSALRHGFERAATTVLLMNVGVALLVIAKFGSSNLLVLQFGLMAISLMGLLVGAIATDQMHTEKALRDSNKQLTHNAFHDGLTGLANRSLFMEHLERAVEYGKRDRDFQFAVLFVDLDRFKLINDSLGHLLGDKLLIAIVGRLQACVRPTDIIARFGGDEFTILLENLSDVSDTIRVADRIQTELSLPFNLSGQEVFITASIGIALSATGYNQAEDLMRDADIAMYRAKLAGKARYEIFNPSMHDRAVLRLQLETDLRLAIERQEFLIHYQPMVSLSSGKIIGFESLLRWQHPERGLLFPGEFISVAEEAGLMSLIDEWVMRQACHQIQQWQEQIKRFPPLSISVNVCNKHFTQPNLVPQISKILQQTSLDACCLKLEITENVIMENHRSATATLSQLKALGIRLVIDDFGTGYSSLSRLHRFPIDELKIDRSFVSNINANEKNLEITEIIVMLGKKLGLDVTAEGIETKEQLAQLKQMKCAYGQGRFFSQPLSGEAAKALIVANPQW</sequence>
<evidence type="ECO:0000256" key="5">
    <source>
        <dbReference type="ARBA" id="ARBA00023136"/>
    </source>
</evidence>
<evidence type="ECO:0000259" key="7">
    <source>
        <dbReference type="PROSITE" id="PS50883"/>
    </source>
</evidence>
<dbReference type="InterPro" id="IPR052155">
    <property type="entry name" value="Biofilm_reg_signaling"/>
</dbReference>
<dbReference type="GO" id="GO:0005886">
    <property type="term" value="C:plasma membrane"/>
    <property type="evidence" value="ECO:0007669"/>
    <property type="project" value="UniProtKB-SubCell"/>
</dbReference>
<keyword evidence="5 6" id="KW-0472">Membrane</keyword>
<keyword evidence="3 6" id="KW-0812">Transmembrane</keyword>
<keyword evidence="2" id="KW-1003">Cell membrane</keyword>
<dbReference type="SUPFAM" id="SSF141868">
    <property type="entry name" value="EAL domain-like"/>
    <property type="match status" value="1"/>
</dbReference>
<feature type="transmembrane region" description="Helical" evidence="6">
    <location>
        <begin position="63"/>
        <end position="86"/>
    </location>
</feature>
<dbReference type="CDD" id="cd01949">
    <property type="entry name" value="GGDEF"/>
    <property type="match status" value="1"/>
</dbReference>
<name>A0A846HJN8_9CYAN</name>
<dbReference type="AlphaFoldDB" id="A0A846HJN8"/>
<dbReference type="RefSeq" id="WP_163519360.1">
    <property type="nucleotide sequence ID" value="NZ_JTCM02000137.1"/>
</dbReference>
<dbReference type="InterPro" id="IPR035919">
    <property type="entry name" value="EAL_sf"/>
</dbReference>
<accession>A0A846HJN8</accession>
<dbReference type="NCBIfam" id="TIGR00254">
    <property type="entry name" value="GGDEF"/>
    <property type="match status" value="1"/>
</dbReference>
<evidence type="ECO:0000313" key="10">
    <source>
        <dbReference type="Proteomes" id="UP000031549"/>
    </source>
</evidence>
<feature type="transmembrane region" description="Helical" evidence="6">
    <location>
        <begin position="297"/>
        <end position="318"/>
    </location>
</feature>
<dbReference type="Pfam" id="PF05231">
    <property type="entry name" value="MASE1"/>
    <property type="match status" value="1"/>
</dbReference>
<feature type="domain" description="GGDEF" evidence="8">
    <location>
        <begin position="369"/>
        <end position="502"/>
    </location>
</feature>
<dbReference type="SUPFAM" id="SSF55073">
    <property type="entry name" value="Nucleotide cyclase"/>
    <property type="match status" value="1"/>
</dbReference>
<protein>
    <submittedName>
        <fullName evidence="9">EAL domain-containing protein</fullName>
    </submittedName>
</protein>
<feature type="transmembrane region" description="Helical" evidence="6">
    <location>
        <begin position="175"/>
        <end position="195"/>
    </location>
</feature>
<dbReference type="PANTHER" id="PTHR44757:SF2">
    <property type="entry name" value="BIOFILM ARCHITECTURE MAINTENANCE PROTEIN MBAA"/>
    <property type="match status" value="1"/>
</dbReference>
<dbReference type="Gene3D" id="3.20.20.450">
    <property type="entry name" value="EAL domain"/>
    <property type="match status" value="1"/>
</dbReference>
<dbReference type="FunFam" id="3.30.70.270:FF:000001">
    <property type="entry name" value="Diguanylate cyclase domain protein"/>
    <property type="match status" value="1"/>
</dbReference>
<dbReference type="InterPro" id="IPR000160">
    <property type="entry name" value="GGDEF_dom"/>
</dbReference>
<organism evidence="9 10">
    <name type="scientific">Hassallia byssoidea VB512170</name>
    <dbReference type="NCBI Taxonomy" id="1304833"/>
    <lineage>
        <taxon>Bacteria</taxon>
        <taxon>Bacillati</taxon>
        <taxon>Cyanobacteriota</taxon>
        <taxon>Cyanophyceae</taxon>
        <taxon>Nostocales</taxon>
        <taxon>Tolypothrichaceae</taxon>
        <taxon>Hassallia</taxon>
    </lineage>
</organism>
<dbReference type="CDD" id="cd01948">
    <property type="entry name" value="EAL"/>
    <property type="match status" value="1"/>
</dbReference>
<dbReference type="InterPro" id="IPR043128">
    <property type="entry name" value="Rev_trsase/Diguanyl_cyclase"/>
</dbReference>
<comment type="subcellular location">
    <subcellularLocation>
        <location evidence="1">Cell membrane</location>
        <topology evidence="1">Multi-pass membrane protein</topology>
    </subcellularLocation>
</comment>
<dbReference type="PROSITE" id="PS50883">
    <property type="entry name" value="EAL"/>
    <property type="match status" value="1"/>
</dbReference>
<evidence type="ECO:0000256" key="6">
    <source>
        <dbReference type="SAM" id="Phobius"/>
    </source>
</evidence>
<dbReference type="Gene3D" id="3.30.70.270">
    <property type="match status" value="1"/>
</dbReference>
<dbReference type="SMART" id="SM00052">
    <property type="entry name" value="EAL"/>
    <property type="match status" value="1"/>
</dbReference>
<feature type="transmembrane region" description="Helical" evidence="6">
    <location>
        <begin position="272"/>
        <end position="291"/>
    </location>
</feature>
<evidence type="ECO:0000256" key="2">
    <source>
        <dbReference type="ARBA" id="ARBA00022475"/>
    </source>
</evidence>